<evidence type="ECO:0000256" key="2">
    <source>
        <dbReference type="ARBA" id="ARBA00022448"/>
    </source>
</evidence>
<dbReference type="Gene3D" id="1.20.1250.20">
    <property type="entry name" value="MFS general substrate transporter like domains"/>
    <property type="match status" value="1"/>
</dbReference>
<dbReference type="FunFam" id="1.20.1250.20:FF:000175">
    <property type="entry name" value="Inorganic phosphate transporter 1-6"/>
    <property type="match status" value="1"/>
</dbReference>
<dbReference type="PANTHER" id="PTHR23508:SF10">
    <property type="entry name" value="CARBOXYLIC ACID TRANSPORTER PROTEIN HOMOLOG"/>
    <property type="match status" value="1"/>
</dbReference>
<evidence type="ECO:0000256" key="8">
    <source>
        <dbReference type="ARBA" id="ARBA00044504"/>
    </source>
</evidence>
<proteinExistence type="inferred from homology"/>
<feature type="transmembrane region" description="Helical" evidence="10">
    <location>
        <begin position="246"/>
        <end position="270"/>
    </location>
</feature>
<dbReference type="GO" id="GO:0005886">
    <property type="term" value="C:plasma membrane"/>
    <property type="evidence" value="ECO:0007669"/>
    <property type="project" value="TreeGrafter"/>
</dbReference>
<evidence type="ECO:0000256" key="5">
    <source>
        <dbReference type="ARBA" id="ARBA00022847"/>
    </source>
</evidence>
<dbReference type="GO" id="GO:0046943">
    <property type="term" value="F:carboxylic acid transmembrane transporter activity"/>
    <property type="evidence" value="ECO:0007669"/>
    <property type="project" value="TreeGrafter"/>
</dbReference>
<dbReference type="SUPFAM" id="SSF103473">
    <property type="entry name" value="MFS general substrate transporter"/>
    <property type="match status" value="1"/>
</dbReference>
<feature type="transmembrane region" description="Helical" evidence="10">
    <location>
        <begin position="44"/>
        <end position="64"/>
    </location>
</feature>
<dbReference type="Pfam" id="PF00083">
    <property type="entry name" value="Sugar_tr"/>
    <property type="match status" value="1"/>
</dbReference>
<keyword evidence="7 10" id="KW-0472">Membrane</keyword>
<dbReference type="HOGENOM" id="CLU_001265_46_14_1"/>
<accession>F0WTI6</accession>
<evidence type="ECO:0000256" key="7">
    <source>
        <dbReference type="ARBA" id="ARBA00023136"/>
    </source>
</evidence>
<evidence type="ECO:0000256" key="4">
    <source>
        <dbReference type="ARBA" id="ARBA00022692"/>
    </source>
</evidence>
<feature type="transmembrane region" description="Helical" evidence="10">
    <location>
        <begin position="178"/>
        <end position="199"/>
    </location>
</feature>
<dbReference type="PROSITE" id="PS50850">
    <property type="entry name" value="MFS"/>
    <property type="match status" value="1"/>
</dbReference>
<feature type="transmembrane region" description="Helical" evidence="10">
    <location>
        <begin position="97"/>
        <end position="117"/>
    </location>
</feature>
<feature type="transmembrane region" description="Helical" evidence="10">
    <location>
        <begin position="138"/>
        <end position="158"/>
    </location>
</feature>
<keyword evidence="4 10" id="KW-0812">Transmembrane</keyword>
<feature type="transmembrane region" description="Helical" evidence="10">
    <location>
        <begin position="332"/>
        <end position="349"/>
    </location>
</feature>
<keyword evidence="6 10" id="KW-1133">Transmembrane helix</keyword>
<dbReference type="PANTHER" id="PTHR23508">
    <property type="entry name" value="CARBOXYLIC ACID TRANSPORTER PROTEIN HOMOLOG"/>
    <property type="match status" value="1"/>
</dbReference>
<evidence type="ECO:0000256" key="9">
    <source>
        <dbReference type="SAM" id="MobiDB-lite"/>
    </source>
</evidence>
<keyword evidence="2" id="KW-0813">Transport</keyword>
<comment type="subcellular location">
    <subcellularLocation>
        <location evidence="1">Membrane</location>
        <topology evidence="1">Multi-pass membrane protein</topology>
    </subcellularLocation>
</comment>
<gene>
    <name evidence="12" type="primary">AlNc14C252G9665</name>
    <name evidence="12" type="ORF">ALNC14_108210</name>
</gene>
<feature type="transmembrane region" description="Helical" evidence="10">
    <location>
        <begin position="282"/>
        <end position="300"/>
    </location>
</feature>
<evidence type="ECO:0000256" key="10">
    <source>
        <dbReference type="SAM" id="Phobius"/>
    </source>
</evidence>
<protein>
    <submittedName>
        <fullName evidence="12">Inorganic phosphate transporter putative</fullName>
    </submittedName>
</protein>
<reference evidence="12" key="2">
    <citation type="submission" date="2011-02" db="EMBL/GenBank/DDBJ databases">
        <authorList>
            <person name="MacLean D."/>
        </authorList>
    </citation>
    <scope>NUCLEOTIDE SEQUENCE</scope>
</reference>
<feature type="transmembrane region" description="Helical" evidence="10">
    <location>
        <begin position="307"/>
        <end position="326"/>
    </location>
</feature>
<sequence>MHSLAVRGLGFFNDAYDLFVMNVVNVVLTEQYTKNTYTTTIKSWVSAAALVGAVIGQIMFGVLGDAFGRRITMIVTCGLLIFGGFLCTIAYGGSAFYTLYFLIVARGILGIGIGGEYPLAAASTAEDYSNVNERNSRVALIFSMQGIGSLTAAVFGNILVEAFADNPKGGNDPQKLEIIWRILFGIGVVPACAICYNRIKAEETEAYKAIKAEEVRTPSVKISSLDRLSFIARNYWKSVCGTAGTWFLFDIVFYAQNFFSASILSVVGVHDPSLRQVTAQNVFIALMGLPGYYVACYYINRLGRKKIQVQGFFMMTLLFLALGIWWEQLKTRPVAFIILFGLTLFFANFGPNTTTFVMPTEMFPTPIRGTCHGFSAAAGKAGAALGSFGFSIWVENEAFGYSGAFYCFAGISALSIPLTWFCCFDNDFGFAELDRDFYTRLNDMAKDGVNPTSEEDGMEEYRPCKTPNV</sequence>
<keyword evidence="3" id="KW-0592">Phosphate transport</keyword>
<dbReference type="InterPro" id="IPR036259">
    <property type="entry name" value="MFS_trans_sf"/>
</dbReference>
<evidence type="ECO:0000256" key="3">
    <source>
        <dbReference type="ARBA" id="ARBA00022592"/>
    </source>
</evidence>
<name>F0WTI6_9STRA</name>
<dbReference type="InterPro" id="IPR005828">
    <property type="entry name" value="MFS_sugar_transport-like"/>
</dbReference>
<dbReference type="AlphaFoldDB" id="F0WTI6"/>
<dbReference type="GO" id="GO:0006817">
    <property type="term" value="P:phosphate ion transport"/>
    <property type="evidence" value="ECO:0007669"/>
    <property type="project" value="UniProtKB-KW"/>
</dbReference>
<dbReference type="InterPro" id="IPR020846">
    <property type="entry name" value="MFS_dom"/>
</dbReference>
<dbReference type="GO" id="GO:0015293">
    <property type="term" value="F:symporter activity"/>
    <property type="evidence" value="ECO:0007669"/>
    <property type="project" value="UniProtKB-KW"/>
</dbReference>
<feature type="region of interest" description="Disordered" evidence="9">
    <location>
        <begin position="449"/>
        <end position="469"/>
    </location>
</feature>
<comment type="similarity">
    <text evidence="8">Belongs to the major facilitator superfamily. Phosphate:H(+) symporter (TC 2.A.1.9) family.</text>
</comment>
<reference evidence="12" key="1">
    <citation type="journal article" date="2011" name="PLoS Biol.">
        <title>Gene gain and loss during evolution of obligate parasitism in the white rust pathogen of Arabidopsis thaliana.</title>
        <authorList>
            <person name="Kemen E."/>
            <person name="Gardiner A."/>
            <person name="Schultz-Larsen T."/>
            <person name="Kemen A.C."/>
            <person name="Balmuth A.L."/>
            <person name="Robert-Seilaniantz A."/>
            <person name="Bailey K."/>
            <person name="Holub E."/>
            <person name="Studholme D.J."/>
            <person name="Maclean D."/>
            <person name="Jones J.D."/>
        </authorList>
    </citation>
    <scope>NUCLEOTIDE SEQUENCE</scope>
</reference>
<evidence type="ECO:0000256" key="1">
    <source>
        <dbReference type="ARBA" id="ARBA00004141"/>
    </source>
</evidence>
<feature type="domain" description="Major facilitator superfamily (MFS) profile" evidence="11">
    <location>
        <begin position="3"/>
        <end position="427"/>
    </location>
</feature>
<evidence type="ECO:0000256" key="6">
    <source>
        <dbReference type="ARBA" id="ARBA00022989"/>
    </source>
</evidence>
<feature type="transmembrane region" description="Helical" evidence="10">
    <location>
        <begin position="71"/>
        <end position="91"/>
    </location>
</feature>
<keyword evidence="5" id="KW-0769">Symport</keyword>
<organism evidence="12">
    <name type="scientific">Albugo laibachii Nc14</name>
    <dbReference type="NCBI Taxonomy" id="890382"/>
    <lineage>
        <taxon>Eukaryota</taxon>
        <taxon>Sar</taxon>
        <taxon>Stramenopiles</taxon>
        <taxon>Oomycota</taxon>
        <taxon>Peronosporomycetes</taxon>
        <taxon>Albuginales</taxon>
        <taxon>Albuginaceae</taxon>
        <taxon>Albugo</taxon>
    </lineage>
</organism>
<evidence type="ECO:0000259" key="11">
    <source>
        <dbReference type="PROSITE" id="PS50850"/>
    </source>
</evidence>
<evidence type="ECO:0000313" key="12">
    <source>
        <dbReference type="EMBL" id="CCA24677.1"/>
    </source>
</evidence>
<dbReference type="EMBL" id="FR824297">
    <property type="protein sequence ID" value="CCA24677.1"/>
    <property type="molecule type" value="Genomic_DNA"/>
</dbReference>